<feature type="chain" id="PRO_5043865291" evidence="2">
    <location>
        <begin position="27"/>
        <end position="145"/>
    </location>
</feature>
<name>A0AAV5V946_9BILA</name>
<gene>
    <name evidence="3" type="ORF">PFISCL1PPCAC_7178</name>
</gene>
<protein>
    <submittedName>
        <fullName evidence="3">Uncharacterized protein</fullName>
    </submittedName>
</protein>
<comment type="caution">
    <text evidence="3">The sequence shown here is derived from an EMBL/GenBank/DDBJ whole genome shotgun (WGS) entry which is preliminary data.</text>
</comment>
<reference evidence="3" key="1">
    <citation type="submission" date="2023-10" db="EMBL/GenBank/DDBJ databases">
        <title>Genome assembly of Pristionchus species.</title>
        <authorList>
            <person name="Yoshida K."/>
            <person name="Sommer R.J."/>
        </authorList>
    </citation>
    <scope>NUCLEOTIDE SEQUENCE</scope>
    <source>
        <strain evidence="3">RS5133</strain>
    </source>
</reference>
<sequence>MADSSIRRLALLSIVALSLLSETACGMPLFDSMNNKIGNQRKLSISAVVACFQKYNAQSAHLEPSERKRYYASTSGATAVLYDEDGNEMDCDEPVTKPEDPPRHKYDQHCFFSPLNCFFSKYRLPENTSTDERGPEYDVAEKRRS</sequence>
<keyword evidence="2" id="KW-0732">Signal</keyword>
<feature type="compositionally biased region" description="Basic and acidic residues" evidence="1">
    <location>
        <begin position="130"/>
        <end position="145"/>
    </location>
</feature>
<keyword evidence="4" id="KW-1185">Reference proteome</keyword>
<dbReference type="EMBL" id="BTSY01000002">
    <property type="protein sequence ID" value="GMT15881.1"/>
    <property type="molecule type" value="Genomic_DNA"/>
</dbReference>
<organism evidence="3 4">
    <name type="scientific">Pristionchus fissidentatus</name>
    <dbReference type="NCBI Taxonomy" id="1538716"/>
    <lineage>
        <taxon>Eukaryota</taxon>
        <taxon>Metazoa</taxon>
        <taxon>Ecdysozoa</taxon>
        <taxon>Nematoda</taxon>
        <taxon>Chromadorea</taxon>
        <taxon>Rhabditida</taxon>
        <taxon>Rhabditina</taxon>
        <taxon>Diplogasteromorpha</taxon>
        <taxon>Diplogasteroidea</taxon>
        <taxon>Neodiplogasteridae</taxon>
        <taxon>Pristionchus</taxon>
    </lineage>
</organism>
<evidence type="ECO:0000313" key="4">
    <source>
        <dbReference type="Proteomes" id="UP001432322"/>
    </source>
</evidence>
<accession>A0AAV5V946</accession>
<feature type="region of interest" description="Disordered" evidence="1">
    <location>
        <begin position="126"/>
        <end position="145"/>
    </location>
</feature>
<dbReference type="AlphaFoldDB" id="A0AAV5V946"/>
<feature type="signal peptide" evidence="2">
    <location>
        <begin position="1"/>
        <end position="26"/>
    </location>
</feature>
<proteinExistence type="predicted"/>
<evidence type="ECO:0000256" key="1">
    <source>
        <dbReference type="SAM" id="MobiDB-lite"/>
    </source>
</evidence>
<evidence type="ECO:0000256" key="2">
    <source>
        <dbReference type="SAM" id="SignalP"/>
    </source>
</evidence>
<dbReference type="Proteomes" id="UP001432322">
    <property type="component" value="Unassembled WGS sequence"/>
</dbReference>
<evidence type="ECO:0000313" key="3">
    <source>
        <dbReference type="EMBL" id="GMT15881.1"/>
    </source>
</evidence>